<gene>
    <name evidence="2" type="ORF">ASTO00021_LOCUS14564</name>
</gene>
<dbReference type="EMBL" id="HBIN01019096">
    <property type="protein sequence ID" value="CAE0444511.1"/>
    <property type="molecule type" value="Transcribed_RNA"/>
</dbReference>
<sequence length="576" mass="65779">MTIKLQHKNRNQEVSFTKTHSVNALFAGRYAIKTKNLRMICVMEDEFKSLKKIPKTELTIDEPLVFIESDVEAVNNSFAHDHGNLRHEYGANVLNHDSNGGVRVSAVATPSSDASVTDDDHILETLKVQNNISNMDVFASDYSNKSQEGSVTSSATQETYRWKQRTRNNAATRKYRMKRKRERETLIARNLELEQEQRIFQEKIANLQTEMQVLKHSSIEFRNFDLKNQNLFLRAEVKRHKGFIHYLSSMMHNFPESEFSRKEQVELANNRIRSGFGKVLGMCYNSVINKSIWKVLEYKPKFKRLSNIRIVVRYQYLPEGSTPETATRLNVREDIYNIPKASSVLLQPIFLGDDSDISKAYFNLINHGSNSVKSSSTSTIERVDFSFGDGDVMPSLDEKATISSSNSTIDDIPNTKLLRIRETRSDFEETISSQPGDCITLEAHSFKNVESYGFPDIDQALNFVEPQENHTNVTKALVAVHTQVPPELRGQMLKHRTLEGCRISEESFFNGVICKDSDNRKTSTWTMITSQPIIKDRPWWVPAKLLTSFEDLPQGCKVPSIVATKCKALYQLLQKG</sequence>
<evidence type="ECO:0000259" key="1">
    <source>
        <dbReference type="PROSITE" id="PS50217"/>
    </source>
</evidence>
<proteinExistence type="predicted"/>
<dbReference type="Gene3D" id="1.20.5.170">
    <property type="match status" value="1"/>
</dbReference>
<dbReference type="PROSITE" id="PS50217">
    <property type="entry name" value="BZIP"/>
    <property type="match status" value="1"/>
</dbReference>
<name>A0A7S3PMV5_9STRA</name>
<dbReference type="Pfam" id="PF07716">
    <property type="entry name" value="bZIP_2"/>
    <property type="match status" value="1"/>
</dbReference>
<reference evidence="2" key="1">
    <citation type="submission" date="2021-01" db="EMBL/GenBank/DDBJ databases">
        <authorList>
            <person name="Corre E."/>
            <person name="Pelletier E."/>
            <person name="Niang G."/>
            <person name="Scheremetjew M."/>
            <person name="Finn R."/>
            <person name="Kale V."/>
            <person name="Holt S."/>
            <person name="Cochrane G."/>
            <person name="Meng A."/>
            <person name="Brown T."/>
            <person name="Cohen L."/>
        </authorList>
    </citation>
    <scope>NUCLEOTIDE SEQUENCE</scope>
    <source>
        <strain evidence="2">GSBS06</strain>
    </source>
</reference>
<evidence type="ECO:0000313" key="2">
    <source>
        <dbReference type="EMBL" id="CAE0444511.1"/>
    </source>
</evidence>
<protein>
    <recommendedName>
        <fullName evidence="1">BZIP domain-containing protein</fullName>
    </recommendedName>
</protein>
<dbReference type="GO" id="GO:0003700">
    <property type="term" value="F:DNA-binding transcription factor activity"/>
    <property type="evidence" value="ECO:0007669"/>
    <property type="project" value="InterPro"/>
</dbReference>
<dbReference type="InterPro" id="IPR046347">
    <property type="entry name" value="bZIP_sf"/>
</dbReference>
<dbReference type="InterPro" id="IPR004827">
    <property type="entry name" value="bZIP"/>
</dbReference>
<dbReference type="SUPFAM" id="SSF57959">
    <property type="entry name" value="Leucine zipper domain"/>
    <property type="match status" value="1"/>
</dbReference>
<organism evidence="2">
    <name type="scientific">Aplanochytrium stocchinoi</name>
    <dbReference type="NCBI Taxonomy" id="215587"/>
    <lineage>
        <taxon>Eukaryota</taxon>
        <taxon>Sar</taxon>
        <taxon>Stramenopiles</taxon>
        <taxon>Bigyra</taxon>
        <taxon>Labyrinthulomycetes</taxon>
        <taxon>Thraustochytrida</taxon>
        <taxon>Thraustochytriidae</taxon>
        <taxon>Aplanochytrium</taxon>
    </lineage>
</organism>
<accession>A0A7S3PMV5</accession>
<feature type="domain" description="BZIP" evidence="1">
    <location>
        <begin position="158"/>
        <end position="215"/>
    </location>
</feature>
<dbReference type="AlphaFoldDB" id="A0A7S3PMV5"/>